<sequence length="41" mass="4955">MKITRRHRVRWWLSGRLDWLLLAAFNALLAALVWLMVEGYK</sequence>
<dbReference type="EMBL" id="MT143277">
    <property type="protein sequence ID" value="QJA94994.1"/>
    <property type="molecule type" value="Genomic_DNA"/>
</dbReference>
<reference evidence="2" key="1">
    <citation type="submission" date="2020-03" db="EMBL/GenBank/DDBJ databases">
        <title>The deep terrestrial virosphere.</title>
        <authorList>
            <person name="Holmfeldt K."/>
            <person name="Nilsson E."/>
            <person name="Simone D."/>
            <person name="Lopez-Fernandez M."/>
            <person name="Wu X."/>
            <person name="de Brujin I."/>
            <person name="Lundin D."/>
            <person name="Andersson A."/>
            <person name="Bertilsson S."/>
            <person name="Dopson M."/>
        </authorList>
    </citation>
    <scope>NUCLEOTIDE SEQUENCE</scope>
    <source>
        <strain evidence="2">MM415A01546</strain>
        <strain evidence="3">MM415B03685</strain>
    </source>
</reference>
<protein>
    <submittedName>
        <fullName evidence="2">Uncharacterized protein</fullName>
    </submittedName>
</protein>
<keyword evidence="1" id="KW-1133">Transmembrane helix</keyword>
<feature type="transmembrane region" description="Helical" evidence="1">
    <location>
        <begin position="20"/>
        <end position="37"/>
    </location>
</feature>
<dbReference type="AlphaFoldDB" id="A0A6M3K3L1"/>
<gene>
    <name evidence="2" type="ORF">MM415A01546_0015</name>
    <name evidence="3" type="ORF">MM415B03685_0011</name>
</gene>
<dbReference type="EMBL" id="MT142214">
    <property type="protein sequence ID" value="QJA76261.1"/>
    <property type="molecule type" value="Genomic_DNA"/>
</dbReference>
<keyword evidence="1" id="KW-0472">Membrane</keyword>
<name>A0A6M3K3L1_9ZZZZ</name>
<evidence type="ECO:0000256" key="1">
    <source>
        <dbReference type="SAM" id="Phobius"/>
    </source>
</evidence>
<evidence type="ECO:0000313" key="3">
    <source>
        <dbReference type="EMBL" id="QJA94994.1"/>
    </source>
</evidence>
<evidence type="ECO:0000313" key="2">
    <source>
        <dbReference type="EMBL" id="QJA76261.1"/>
    </source>
</evidence>
<accession>A0A6M3K3L1</accession>
<proteinExistence type="predicted"/>
<organism evidence="2">
    <name type="scientific">viral metagenome</name>
    <dbReference type="NCBI Taxonomy" id="1070528"/>
    <lineage>
        <taxon>unclassified sequences</taxon>
        <taxon>metagenomes</taxon>
        <taxon>organismal metagenomes</taxon>
    </lineage>
</organism>
<keyword evidence="1" id="KW-0812">Transmembrane</keyword>